<keyword evidence="2" id="KW-1185">Reference proteome</keyword>
<sequence>METGFAPAPPTFQALTKTSQDGLAVLTPLAGPAALVTAIASDGLRLRHLLNTTHSTHLSR</sequence>
<dbReference type="RefSeq" id="WP_350241816.1">
    <property type="nucleotide sequence ID" value="NZ_JBEJUE010000074.1"/>
</dbReference>
<proteinExistence type="predicted"/>
<dbReference type="EMBL" id="JBEJUE010000074">
    <property type="protein sequence ID" value="MER0429781.1"/>
    <property type="molecule type" value="Genomic_DNA"/>
</dbReference>
<evidence type="ECO:0000313" key="1">
    <source>
        <dbReference type="EMBL" id="MER0429781.1"/>
    </source>
</evidence>
<name>A0ABV1QFB4_STRMI</name>
<dbReference type="Proteomes" id="UP001456562">
    <property type="component" value="Unassembled WGS sequence"/>
</dbReference>
<reference evidence="1 2" key="1">
    <citation type="submission" date="2024-01" db="EMBL/GenBank/DDBJ databases">
        <title>Metagenomic exploration of the rhizosphere soil microbial community and their significance in facilitating the development of wild simulated ginseng.</title>
        <authorList>
            <person name="Huang J."/>
        </authorList>
    </citation>
    <scope>NUCLEOTIDE SEQUENCE [LARGE SCALE GENOMIC DNA]</scope>
    <source>
        <strain evidence="1 2">WY141</strain>
    </source>
</reference>
<evidence type="ECO:0000313" key="2">
    <source>
        <dbReference type="Proteomes" id="UP001456562"/>
    </source>
</evidence>
<protein>
    <submittedName>
        <fullName evidence="1">Uncharacterized protein</fullName>
    </submittedName>
</protein>
<comment type="caution">
    <text evidence="1">The sequence shown here is derived from an EMBL/GenBank/DDBJ whole genome shotgun (WGS) entry which is preliminary data.</text>
</comment>
<accession>A0ABV1QFB4</accession>
<gene>
    <name evidence="1" type="ORF">ABR748_37230</name>
</gene>
<organism evidence="1 2">
    <name type="scientific">Streptomyces microflavus</name>
    <name type="common">Streptomyces lipmanii</name>
    <dbReference type="NCBI Taxonomy" id="1919"/>
    <lineage>
        <taxon>Bacteria</taxon>
        <taxon>Bacillati</taxon>
        <taxon>Actinomycetota</taxon>
        <taxon>Actinomycetes</taxon>
        <taxon>Kitasatosporales</taxon>
        <taxon>Streptomycetaceae</taxon>
        <taxon>Streptomyces</taxon>
    </lineage>
</organism>